<dbReference type="Proteomes" id="UP000837857">
    <property type="component" value="Chromosome 14"/>
</dbReference>
<protein>
    <submittedName>
        <fullName evidence="1">Uncharacterized protein</fullName>
    </submittedName>
</protein>
<proteinExistence type="predicted"/>
<gene>
    <name evidence="1" type="ORF">IPOD504_LOCUS4049</name>
</gene>
<sequence length="99" mass="11362">MSHHKIIIMPTEEELYIYVRALEIKRRFYPFVDWQLALELVLDVTPLALIKITIQNMPGGLPTRGKSISMPEYEGRFGAGHDRRDVLLTVGHVAGDEMR</sequence>
<reference evidence="1" key="1">
    <citation type="submission" date="2022-03" db="EMBL/GenBank/DDBJ databases">
        <authorList>
            <person name="Martin H S."/>
        </authorList>
    </citation>
    <scope>NUCLEOTIDE SEQUENCE</scope>
</reference>
<feature type="non-terminal residue" evidence="1">
    <location>
        <position position="99"/>
    </location>
</feature>
<keyword evidence="2" id="KW-1185">Reference proteome</keyword>
<dbReference type="EMBL" id="OW152826">
    <property type="protein sequence ID" value="CAH2042734.1"/>
    <property type="molecule type" value="Genomic_DNA"/>
</dbReference>
<evidence type="ECO:0000313" key="2">
    <source>
        <dbReference type="Proteomes" id="UP000837857"/>
    </source>
</evidence>
<organism evidence="1 2">
    <name type="scientific">Iphiclides podalirius</name>
    <name type="common">scarce swallowtail</name>
    <dbReference type="NCBI Taxonomy" id="110791"/>
    <lineage>
        <taxon>Eukaryota</taxon>
        <taxon>Metazoa</taxon>
        <taxon>Ecdysozoa</taxon>
        <taxon>Arthropoda</taxon>
        <taxon>Hexapoda</taxon>
        <taxon>Insecta</taxon>
        <taxon>Pterygota</taxon>
        <taxon>Neoptera</taxon>
        <taxon>Endopterygota</taxon>
        <taxon>Lepidoptera</taxon>
        <taxon>Glossata</taxon>
        <taxon>Ditrysia</taxon>
        <taxon>Papilionoidea</taxon>
        <taxon>Papilionidae</taxon>
        <taxon>Papilioninae</taxon>
        <taxon>Iphiclides</taxon>
    </lineage>
</organism>
<name>A0ABN8I0F9_9NEOP</name>
<evidence type="ECO:0000313" key="1">
    <source>
        <dbReference type="EMBL" id="CAH2042734.1"/>
    </source>
</evidence>
<accession>A0ABN8I0F9</accession>